<dbReference type="InterPro" id="IPR001544">
    <property type="entry name" value="Aminotrans_IV"/>
</dbReference>
<evidence type="ECO:0000256" key="4">
    <source>
        <dbReference type="RuleBase" id="RU004106"/>
    </source>
</evidence>
<dbReference type="STRING" id="36745.CLSAP_43650"/>
<dbReference type="SUPFAM" id="SSF56752">
    <property type="entry name" value="D-aminoacid aminotransferase-like PLP-dependent enzymes"/>
    <property type="match status" value="1"/>
</dbReference>
<accession>M1MQ83</accession>
<dbReference type="PANTHER" id="PTHR42743:SF11">
    <property type="entry name" value="AMINODEOXYCHORISMATE LYASE"/>
    <property type="match status" value="1"/>
</dbReference>
<dbReference type="HOGENOM" id="CLU_020844_4_2_9"/>
<evidence type="ECO:0000256" key="1">
    <source>
        <dbReference type="ARBA" id="ARBA00001933"/>
    </source>
</evidence>
<dbReference type="OrthoDB" id="9805628at2"/>
<dbReference type="AlphaFoldDB" id="M1MQ83"/>
<organism evidence="6 7">
    <name type="scientific">Clostridium saccharoperbutylacetonicum N1-4(HMT)</name>
    <dbReference type="NCBI Taxonomy" id="931276"/>
    <lineage>
        <taxon>Bacteria</taxon>
        <taxon>Bacillati</taxon>
        <taxon>Bacillota</taxon>
        <taxon>Clostridia</taxon>
        <taxon>Eubacteriales</taxon>
        <taxon>Clostridiaceae</taxon>
        <taxon>Clostridium</taxon>
    </lineage>
</organism>
<keyword evidence="3 5" id="KW-0663">Pyridoxal phosphate</keyword>
<evidence type="ECO:0000256" key="5">
    <source>
        <dbReference type="RuleBase" id="RU004516"/>
    </source>
</evidence>
<sequence length="244" mass="28422">MEEKIIYEVLRVLEGKPLFLENHLRRMKNSFELINENFKITYDEISEKIKELIKSEKKVEGNIKITYSVNEKLLRIFFIEHSYPSSDMYKDGVKTILYFAERENPNAKIINTTFRERINNEIRDKNVYEAILVDSKGNITEGSRSNIFMVKDNILITSPLKKVLPGVTRGEVIEIALRNGIEVKEEEFKASDIGELDGMFISGTSPKILPISKVDNINFNINNDLIRKLIEEYNHEIDSYIKMH</sequence>
<keyword evidence="6" id="KW-0032">Aminotransferase</keyword>
<dbReference type="GO" id="GO:0008483">
    <property type="term" value="F:transaminase activity"/>
    <property type="evidence" value="ECO:0007669"/>
    <property type="project" value="UniProtKB-KW"/>
</dbReference>
<dbReference type="EMBL" id="CP004121">
    <property type="protein sequence ID" value="AGF58348.1"/>
    <property type="molecule type" value="Genomic_DNA"/>
</dbReference>
<dbReference type="InterPro" id="IPR050571">
    <property type="entry name" value="Class-IV_PLP-Dep_Aminotrnsfr"/>
</dbReference>
<proteinExistence type="inferred from homology"/>
<dbReference type="PANTHER" id="PTHR42743">
    <property type="entry name" value="AMINO-ACID AMINOTRANSFERASE"/>
    <property type="match status" value="1"/>
</dbReference>
<dbReference type="PROSITE" id="PS00770">
    <property type="entry name" value="AA_TRANSFER_CLASS_4"/>
    <property type="match status" value="1"/>
</dbReference>
<dbReference type="InterPro" id="IPR036038">
    <property type="entry name" value="Aminotransferase-like"/>
</dbReference>
<dbReference type="Proteomes" id="UP000011728">
    <property type="component" value="Chromosome"/>
</dbReference>
<dbReference type="GO" id="GO:0008652">
    <property type="term" value="P:amino acid biosynthetic process"/>
    <property type="evidence" value="ECO:0007669"/>
    <property type="project" value="UniProtKB-ARBA"/>
</dbReference>
<dbReference type="Gene3D" id="3.20.10.10">
    <property type="entry name" value="D-amino Acid Aminotransferase, subunit A, domain 2"/>
    <property type="match status" value="1"/>
</dbReference>
<reference evidence="6 7" key="1">
    <citation type="submission" date="2013-02" db="EMBL/GenBank/DDBJ databases">
        <title>Genome sequence of Clostridium saccharoperbutylacetonicum N1-4(HMT).</title>
        <authorList>
            <person name="Poehlein A."/>
            <person name="Daniel R."/>
        </authorList>
    </citation>
    <scope>NUCLEOTIDE SEQUENCE [LARGE SCALE GENOMIC DNA]</scope>
    <source>
        <strain evidence="7">N1-4(HMT)</strain>
    </source>
</reference>
<evidence type="ECO:0000313" key="6">
    <source>
        <dbReference type="EMBL" id="AGF58348.1"/>
    </source>
</evidence>
<evidence type="ECO:0000256" key="2">
    <source>
        <dbReference type="ARBA" id="ARBA00009320"/>
    </source>
</evidence>
<gene>
    <name evidence="6" type="ORF">Cspa_c45950</name>
</gene>
<dbReference type="CDD" id="cd00449">
    <property type="entry name" value="PLPDE_IV"/>
    <property type="match status" value="1"/>
</dbReference>
<dbReference type="eggNOG" id="COG0115">
    <property type="taxonomic scope" value="Bacteria"/>
</dbReference>
<dbReference type="Gene3D" id="3.30.470.10">
    <property type="match status" value="1"/>
</dbReference>
<protein>
    <submittedName>
        <fullName evidence="6">Aminotransferase, class IV</fullName>
    </submittedName>
</protein>
<keyword evidence="7" id="KW-1185">Reference proteome</keyword>
<dbReference type="FunFam" id="3.20.10.10:FF:000002">
    <property type="entry name" value="D-alanine aminotransferase"/>
    <property type="match status" value="1"/>
</dbReference>
<dbReference type="GO" id="GO:0046394">
    <property type="term" value="P:carboxylic acid biosynthetic process"/>
    <property type="evidence" value="ECO:0007669"/>
    <property type="project" value="UniProtKB-ARBA"/>
</dbReference>
<comment type="similarity">
    <text evidence="2 4">Belongs to the class-IV pyridoxal-phosphate-dependent aminotransferase family.</text>
</comment>
<dbReference type="InterPro" id="IPR043132">
    <property type="entry name" value="BCAT-like_C"/>
</dbReference>
<dbReference type="PATRIC" id="fig|931276.5.peg.4631"/>
<keyword evidence="6" id="KW-0808">Transferase</keyword>
<evidence type="ECO:0000256" key="3">
    <source>
        <dbReference type="ARBA" id="ARBA00022898"/>
    </source>
</evidence>
<dbReference type="InterPro" id="IPR018300">
    <property type="entry name" value="Aminotrans_IV_CS"/>
</dbReference>
<evidence type="ECO:0000313" key="7">
    <source>
        <dbReference type="Proteomes" id="UP000011728"/>
    </source>
</evidence>
<dbReference type="GO" id="GO:0005829">
    <property type="term" value="C:cytosol"/>
    <property type="evidence" value="ECO:0007669"/>
    <property type="project" value="TreeGrafter"/>
</dbReference>
<dbReference type="RefSeq" id="WP_015394659.1">
    <property type="nucleotide sequence ID" value="NC_020291.1"/>
</dbReference>
<dbReference type="KEGG" id="csr:Cspa_c45950"/>
<name>M1MQ83_9CLOT</name>
<comment type="cofactor">
    <cofactor evidence="1 5">
        <name>pyridoxal 5'-phosphate</name>
        <dbReference type="ChEBI" id="CHEBI:597326"/>
    </cofactor>
</comment>
<dbReference type="Pfam" id="PF01063">
    <property type="entry name" value="Aminotran_4"/>
    <property type="match status" value="1"/>
</dbReference>
<dbReference type="InterPro" id="IPR043131">
    <property type="entry name" value="BCAT-like_N"/>
</dbReference>